<reference evidence="1 2" key="1">
    <citation type="submission" date="2019-03" db="EMBL/GenBank/DDBJ databases">
        <title>Sequencing the genomes of 1000 actinobacteria strains.</title>
        <authorList>
            <person name="Klenk H.-P."/>
        </authorList>
    </citation>
    <scope>NUCLEOTIDE SEQUENCE [LARGE SCALE GENOMIC DNA]</scope>
    <source>
        <strain evidence="1 2">DSM 43805</strain>
    </source>
</reference>
<dbReference type="EMBL" id="SNWR01000002">
    <property type="protein sequence ID" value="TDO32198.1"/>
    <property type="molecule type" value="Genomic_DNA"/>
</dbReference>
<organism evidence="1 2">
    <name type="scientific">Paractinoplanes brasiliensis</name>
    <dbReference type="NCBI Taxonomy" id="52695"/>
    <lineage>
        <taxon>Bacteria</taxon>
        <taxon>Bacillati</taxon>
        <taxon>Actinomycetota</taxon>
        <taxon>Actinomycetes</taxon>
        <taxon>Micromonosporales</taxon>
        <taxon>Micromonosporaceae</taxon>
        <taxon>Paractinoplanes</taxon>
    </lineage>
</organism>
<keyword evidence="2" id="KW-1185">Reference proteome</keyword>
<sequence length="197" mass="21950">MTDIPWEPPIAGTEREHLLGALDRLRTTFRYKADGLDAYGLNARLGVSKLTLGGLLKHLALAEDYTFGVKFAGEQVASFTVEPWLSRPAGAEDDWEFDSAAHDKPSDLYEWYDDAVVRARARLDAAGSLDQVSATAWPDGGRPTLRRFVCDMLEEYGRHTGHADLLREAVDGRVGEDPPADWRPVSGRFVLPPTRRR</sequence>
<proteinExistence type="predicted"/>
<dbReference type="RefSeq" id="WP_133878196.1">
    <property type="nucleotide sequence ID" value="NZ_BOMD01000044.1"/>
</dbReference>
<comment type="caution">
    <text evidence="1">The sequence shown here is derived from an EMBL/GenBank/DDBJ whole genome shotgun (WGS) entry which is preliminary data.</text>
</comment>
<evidence type="ECO:0000313" key="2">
    <source>
        <dbReference type="Proteomes" id="UP000294901"/>
    </source>
</evidence>
<dbReference type="Gene3D" id="1.20.120.450">
    <property type="entry name" value="dinb family like domain"/>
    <property type="match status" value="1"/>
</dbReference>
<dbReference type="InterPro" id="IPR034660">
    <property type="entry name" value="DinB/YfiT-like"/>
</dbReference>
<dbReference type="AlphaFoldDB" id="A0A4V3C636"/>
<dbReference type="InterPro" id="IPR007061">
    <property type="entry name" value="MST-like"/>
</dbReference>
<evidence type="ECO:0000313" key="1">
    <source>
        <dbReference type="EMBL" id="TDO32198.1"/>
    </source>
</evidence>
<protein>
    <submittedName>
        <fullName evidence="1">Uncharacterized protein DUF664</fullName>
    </submittedName>
</protein>
<gene>
    <name evidence="1" type="ORF">C8E87_7646</name>
</gene>
<dbReference type="OrthoDB" id="4548523at2"/>
<name>A0A4V3C636_9ACTN</name>
<dbReference type="SUPFAM" id="SSF109854">
    <property type="entry name" value="DinB/YfiT-like putative metalloenzymes"/>
    <property type="match status" value="1"/>
</dbReference>
<dbReference type="Pfam" id="PF04978">
    <property type="entry name" value="MST"/>
    <property type="match status" value="1"/>
</dbReference>
<dbReference type="Proteomes" id="UP000294901">
    <property type="component" value="Unassembled WGS sequence"/>
</dbReference>
<accession>A0A4V3C636</accession>